<dbReference type="InterPro" id="IPR050237">
    <property type="entry name" value="ATP-dep_AMP-bd_enzyme"/>
</dbReference>
<feature type="domain" description="AMP-dependent synthetase/ligase" evidence="1">
    <location>
        <begin position="35"/>
        <end position="421"/>
    </location>
</feature>
<dbReference type="InterPro" id="IPR045851">
    <property type="entry name" value="AMP-bd_C_sf"/>
</dbReference>
<evidence type="ECO:0000313" key="4">
    <source>
        <dbReference type="Proteomes" id="UP000185612"/>
    </source>
</evidence>
<protein>
    <recommendedName>
        <fullName evidence="5">Long-chain fatty acid--CoA ligase</fullName>
    </recommendedName>
</protein>
<proteinExistence type="predicted"/>
<reference evidence="4" key="1">
    <citation type="submission" date="2016-12" db="EMBL/GenBank/DDBJ databases">
        <authorList>
            <person name="Meng X."/>
        </authorList>
    </citation>
    <scope>NUCLEOTIDE SEQUENCE [LARGE SCALE GENOMIC DNA]</scope>
    <source>
        <strain evidence="4">DSM 20732</strain>
    </source>
</reference>
<dbReference type="RefSeq" id="WP_073824525.1">
    <property type="nucleotide sequence ID" value="NZ_MQVS01000006.1"/>
</dbReference>
<dbReference type="PANTHER" id="PTHR43767:SF7">
    <property type="entry name" value="MEDIUM_LONG-CHAIN-FATTY-ACID--COA LIGASE FADD8"/>
    <property type="match status" value="1"/>
</dbReference>
<evidence type="ECO:0000313" key="3">
    <source>
        <dbReference type="EMBL" id="OKL51544.1"/>
    </source>
</evidence>
<dbReference type="STRING" id="52770.BSZ40_06780"/>
<dbReference type="Pfam" id="PF13193">
    <property type="entry name" value="AMP-binding_C"/>
    <property type="match status" value="1"/>
</dbReference>
<comment type="caution">
    <text evidence="3">The sequence shown here is derived from an EMBL/GenBank/DDBJ whole genome shotgun (WGS) entry which is preliminary data.</text>
</comment>
<accession>A0A1Q5PVC0</accession>
<dbReference type="Proteomes" id="UP000185612">
    <property type="component" value="Unassembled WGS sequence"/>
</dbReference>
<dbReference type="Pfam" id="PF00501">
    <property type="entry name" value="AMP-binding"/>
    <property type="match status" value="1"/>
</dbReference>
<dbReference type="InterPro" id="IPR025110">
    <property type="entry name" value="AMP-bd_C"/>
</dbReference>
<dbReference type="SUPFAM" id="SSF56801">
    <property type="entry name" value="Acetyl-CoA synthetase-like"/>
    <property type="match status" value="1"/>
</dbReference>
<organism evidence="3 4">
    <name type="scientific">Buchananella hordeovulneris</name>
    <dbReference type="NCBI Taxonomy" id="52770"/>
    <lineage>
        <taxon>Bacteria</taxon>
        <taxon>Bacillati</taxon>
        <taxon>Actinomycetota</taxon>
        <taxon>Actinomycetes</taxon>
        <taxon>Actinomycetales</taxon>
        <taxon>Actinomycetaceae</taxon>
        <taxon>Buchananella</taxon>
    </lineage>
</organism>
<dbReference type="InterPro" id="IPR000873">
    <property type="entry name" value="AMP-dep_synth/lig_dom"/>
</dbReference>
<gene>
    <name evidence="3" type="ORF">BSZ40_06780</name>
</gene>
<feature type="domain" description="AMP-binding enzyme C-terminal" evidence="2">
    <location>
        <begin position="472"/>
        <end position="546"/>
    </location>
</feature>
<evidence type="ECO:0000259" key="2">
    <source>
        <dbReference type="Pfam" id="PF13193"/>
    </source>
</evidence>
<dbReference type="InterPro" id="IPR042099">
    <property type="entry name" value="ANL_N_sf"/>
</dbReference>
<dbReference type="FunCoup" id="A0A1Q5PVC0">
    <property type="interactions" value="135"/>
</dbReference>
<dbReference type="AlphaFoldDB" id="A0A1Q5PVC0"/>
<dbReference type="InterPro" id="IPR020845">
    <property type="entry name" value="AMP-binding_CS"/>
</dbReference>
<name>A0A1Q5PVC0_9ACTO</name>
<keyword evidence="4" id="KW-1185">Reference proteome</keyword>
<dbReference type="OrthoDB" id="9803968at2"/>
<dbReference type="PANTHER" id="PTHR43767">
    <property type="entry name" value="LONG-CHAIN-FATTY-ACID--COA LIGASE"/>
    <property type="match status" value="1"/>
</dbReference>
<dbReference type="InParanoid" id="A0A1Q5PVC0"/>
<dbReference type="Gene3D" id="3.30.300.30">
    <property type="match status" value="1"/>
</dbReference>
<dbReference type="PROSITE" id="PS00455">
    <property type="entry name" value="AMP_BINDING"/>
    <property type="match status" value="1"/>
</dbReference>
<dbReference type="GO" id="GO:0016877">
    <property type="term" value="F:ligase activity, forming carbon-sulfur bonds"/>
    <property type="evidence" value="ECO:0007669"/>
    <property type="project" value="UniProtKB-ARBA"/>
</dbReference>
<dbReference type="EMBL" id="MQVS01000006">
    <property type="protein sequence ID" value="OKL51544.1"/>
    <property type="molecule type" value="Genomic_DNA"/>
</dbReference>
<dbReference type="Gene3D" id="3.40.50.12780">
    <property type="entry name" value="N-terminal domain of ligase-like"/>
    <property type="match status" value="1"/>
</dbReference>
<sequence>MSGRTPATAYVRPHYAPGVAATIPPPTGNLWQVLQASARAYPEVVAIDFLGKCTTYRELLAAVEQAAGALAAAGVRQGDVVALCLPNCPQHVVAFYAVLRLGAIVAEHNPLAPAHQHQTQLARHGARVIIAWENAAAAIAGHDPGLTLFSVNLAAALPVGKQLALRLPVARARQVRAKLRARPPAFARPWGAALRRAPDPPPPATAVDGAAVAVLLHTGGTTGEPKTVMLSHANLRANVSQALQWVPHLNNGAEVFLTVLPFFHAFGLTFNLLCAVGKAATQLMFPTFDVELLLPALQRRPATFCVGVPVMFERLLQASHKRGVSLATLHTAVSGAMALPSDLARDWEAATGGLIVAGYGMTETSPIVSGSPLTAARRPDSLGVPFASTDVRIVDETGADVAPGQPGELLIRGPQVCLGYLHDPAATAALIDADGWLHTGDIVREEDHFLYLADRRRELIIVNGFNVYPSAVEAALSGHPTVKEVAVVGLPRGAAGEEVVAVVVPQEGATPTLDQLRATAAQELPHYALPRRLELAETLPRNEIGKLQRRLVRESLR</sequence>
<evidence type="ECO:0000259" key="1">
    <source>
        <dbReference type="Pfam" id="PF00501"/>
    </source>
</evidence>
<evidence type="ECO:0008006" key="5">
    <source>
        <dbReference type="Google" id="ProtNLM"/>
    </source>
</evidence>